<proteinExistence type="predicted"/>
<sequence>MFYVLTHYVCLKVYVVSMFYDVFCVSKTYLDVLLICIILPRKHVRNSFRKKNKTC</sequence>
<reference evidence="1" key="1">
    <citation type="submission" date="2023-11" db="EMBL/GenBank/DDBJ databases">
        <authorList>
            <person name="Poullet M."/>
        </authorList>
    </citation>
    <scope>NUCLEOTIDE SEQUENCE</scope>
    <source>
        <strain evidence="1">E1834</strain>
    </source>
</reference>
<keyword evidence="2" id="KW-1185">Reference proteome</keyword>
<comment type="caution">
    <text evidence="1">The sequence shown here is derived from an EMBL/GenBank/DDBJ whole genome shotgun (WGS) entry which is preliminary data.</text>
</comment>
<dbReference type="Proteomes" id="UP001497535">
    <property type="component" value="Unassembled WGS sequence"/>
</dbReference>
<name>A0ACB0YQ83_MELEN</name>
<accession>A0ACB0YQ83</accession>
<dbReference type="EMBL" id="CAVMJV010000016">
    <property type="protein sequence ID" value="CAK5056933.1"/>
    <property type="molecule type" value="Genomic_DNA"/>
</dbReference>
<evidence type="ECO:0000313" key="1">
    <source>
        <dbReference type="EMBL" id="CAK5056933.1"/>
    </source>
</evidence>
<evidence type="ECO:0000313" key="2">
    <source>
        <dbReference type="Proteomes" id="UP001497535"/>
    </source>
</evidence>
<gene>
    <name evidence="1" type="ORF">MENTE1834_LOCUS15049</name>
</gene>
<organism evidence="1 2">
    <name type="scientific">Meloidogyne enterolobii</name>
    <name type="common">Root-knot nematode worm</name>
    <name type="synonym">Meloidogyne mayaguensis</name>
    <dbReference type="NCBI Taxonomy" id="390850"/>
    <lineage>
        <taxon>Eukaryota</taxon>
        <taxon>Metazoa</taxon>
        <taxon>Ecdysozoa</taxon>
        <taxon>Nematoda</taxon>
        <taxon>Chromadorea</taxon>
        <taxon>Rhabditida</taxon>
        <taxon>Tylenchina</taxon>
        <taxon>Tylenchomorpha</taxon>
        <taxon>Tylenchoidea</taxon>
        <taxon>Meloidogynidae</taxon>
        <taxon>Meloidogyninae</taxon>
        <taxon>Meloidogyne</taxon>
    </lineage>
</organism>
<protein>
    <submittedName>
        <fullName evidence="1">Uncharacterized protein</fullName>
    </submittedName>
</protein>